<proteinExistence type="predicted"/>
<protein>
    <submittedName>
        <fullName evidence="1">Uncharacterized protein</fullName>
    </submittedName>
</protein>
<dbReference type="AlphaFoldDB" id="L8WKE9"/>
<dbReference type="HOGENOM" id="CLU_2887400_0_0_1"/>
<organism evidence="1 2">
    <name type="scientific">Thanatephorus cucumeris (strain AG1-IA)</name>
    <name type="common">Rice sheath blight fungus</name>
    <name type="synonym">Rhizoctonia solani</name>
    <dbReference type="NCBI Taxonomy" id="983506"/>
    <lineage>
        <taxon>Eukaryota</taxon>
        <taxon>Fungi</taxon>
        <taxon>Dikarya</taxon>
        <taxon>Basidiomycota</taxon>
        <taxon>Agaricomycotina</taxon>
        <taxon>Agaricomycetes</taxon>
        <taxon>Cantharellales</taxon>
        <taxon>Ceratobasidiaceae</taxon>
        <taxon>Rhizoctonia</taxon>
        <taxon>Rhizoctonia solani AG-1</taxon>
    </lineage>
</organism>
<dbReference type="Proteomes" id="UP000011668">
    <property type="component" value="Unassembled WGS sequence"/>
</dbReference>
<dbReference type="EMBL" id="AFRT01002101">
    <property type="protein sequence ID" value="ELU38676.1"/>
    <property type="molecule type" value="Genomic_DNA"/>
</dbReference>
<evidence type="ECO:0000313" key="2">
    <source>
        <dbReference type="Proteomes" id="UP000011668"/>
    </source>
</evidence>
<keyword evidence="2" id="KW-1185">Reference proteome</keyword>
<name>L8WKE9_THACA</name>
<accession>L8WKE9</accession>
<sequence length="63" mass="7109">MLSFDSGAVRSMPEVNAMDTYLAKLLDVINVVLCLENRYIHSCSLANWINFYGFLFPANSSMD</sequence>
<reference evidence="1 2" key="1">
    <citation type="journal article" date="2013" name="Nat. Commun.">
        <title>The evolution and pathogenic mechanisms of the rice sheath blight pathogen.</title>
        <authorList>
            <person name="Zheng A."/>
            <person name="Lin R."/>
            <person name="Xu L."/>
            <person name="Qin P."/>
            <person name="Tang C."/>
            <person name="Ai P."/>
            <person name="Zhang D."/>
            <person name="Liu Y."/>
            <person name="Sun Z."/>
            <person name="Feng H."/>
            <person name="Wang Y."/>
            <person name="Chen Y."/>
            <person name="Liang X."/>
            <person name="Fu R."/>
            <person name="Li Q."/>
            <person name="Zhang J."/>
            <person name="Yu X."/>
            <person name="Xie Z."/>
            <person name="Ding L."/>
            <person name="Guan P."/>
            <person name="Tang J."/>
            <person name="Liang Y."/>
            <person name="Wang S."/>
            <person name="Deng Q."/>
            <person name="Li S."/>
            <person name="Zhu J."/>
            <person name="Wang L."/>
            <person name="Liu H."/>
            <person name="Li P."/>
        </authorList>
    </citation>
    <scope>NUCLEOTIDE SEQUENCE [LARGE SCALE GENOMIC DNA]</scope>
    <source>
        <strain evidence="2">AG-1 IA</strain>
    </source>
</reference>
<evidence type="ECO:0000313" key="1">
    <source>
        <dbReference type="EMBL" id="ELU38676.1"/>
    </source>
</evidence>
<gene>
    <name evidence="1" type="ORF">AG1IA_07300</name>
</gene>
<comment type="caution">
    <text evidence="1">The sequence shown here is derived from an EMBL/GenBank/DDBJ whole genome shotgun (WGS) entry which is preliminary data.</text>
</comment>